<evidence type="ECO:0000313" key="2">
    <source>
        <dbReference type="EMBL" id="KAK0724878.1"/>
    </source>
</evidence>
<feature type="region of interest" description="Disordered" evidence="1">
    <location>
        <begin position="209"/>
        <end position="260"/>
    </location>
</feature>
<gene>
    <name evidence="2" type="ORF">B0H67DRAFT_117923</name>
</gene>
<dbReference type="EMBL" id="JAUKUA010000002">
    <property type="protein sequence ID" value="KAK0724878.1"/>
    <property type="molecule type" value="Genomic_DNA"/>
</dbReference>
<evidence type="ECO:0000313" key="3">
    <source>
        <dbReference type="Proteomes" id="UP001172102"/>
    </source>
</evidence>
<keyword evidence="3" id="KW-1185">Reference proteome</keyword>
<dbReference type="AlphaFoldDB" id="A0AA40E735"/>
<protein>
    <submittedName>
        <fullName evidence="2">Uncharacterized protein</fullName>
    </submittedName>
</protein>
<comment type="caution">
    <text evidence="2">The sequence shown here is derived from an EMBL/GenBank/DDBJ whole genome shotgun (WGS) entry which is preliminary data.</text>
</comment>
<organism evidence="2 3">
    <name type="scientific">Lasiosphaeris hirsuta</name>
    <dbReference type="NCBI Taxonomy" id="260670"/>
    <lineage>
        <taxon>Eukaryota</taxon>
        <taxon>Fungi</taxon>
        <taxon>Dikarya</taxon>
        <taxon>Ascomycota</taxon>
        <taxon>Pezizomycotina</taxon>
        <taxon>Sordariomycetes</taxon>
        <taxon>Sordariomycetidae</taxon>
        <taxon>Sordariales</taxon>
        <taxon>Lasiosphaeriaceae</taxon>
        <taxon>Lasiosphaeris</taxon>
    </lineage>
</organism>
<name>A0AA40E735_9PEZI</name>
<reference evidence="2" key="1">
    <citation type="submission" date="2023-06" db="EMBL/GenBank/DDBJ databases">
        <title>Genome-scale phylogeny and comparative genomics of the fungal order Sordariales.</title>
        <authorList>
            <consortium name="Lawrence Berkeley National Laboratory"/>
            <person name="Hensen N."/>
            <person name="Bonometti L."/>
            <person name="Westerberg I."/>
            <person name="Brannstrom I.O."/>
            <person name="Guillou S."/>
            <person name="Cros-Aarteil S."/>
            <person name="Calhoun S."/>
            <person name="Haridas S."/>
            <person name="Kuo A."/>
            <person name="Mondo S."/>
            <person name="Pangilinan J."/>
            <person name="Riley R."/>
            <person name="Labutti K."/>
            <person name="Andreopoulos B."/>
            <person name="Lipzen A."/>
            <person name="Chen C."/>
            <person name="Yanf M."/>
            <person name="Daum C."/>
            <person name="Ng V."/>
            <person name="Clum A."/>
            <person name="Steindorff A."/>
            <person name="Ohm R."/>
            <person name="Martin F."/>
            <person name="Silar P."/>
            <person name="Natvig D."/>
            <person name="Lalanne C."/>
            <person name="Gautier V."/>
            <person name="Ament-Velasquez S.L."/>
            <person name="Kruys A."/>
            <person name="Hutchinson M.I."/>
            <person name="Powell A.J."/>
            <person name="Barry K."/>
            <person name="Miller A.N."/>
            <person name="Grigoriev I.V."/>
            <person name="Debuchy R."/>
            <person name="Gladieux P."/>
            <person name="Thoren M.H."/>
            <person name="Johannesson H."/>
        </authorList>
    </citation>
    <scope>NUCLEOTIDE SEQUENCE</scope>
    <source>
        <strain evidence="2">SMH4607-1</strain>
    </source>
</reference>
<dbReference type="Proteomes" id="UP001172102">
    <property type="component" value="Unassembled WGS sequence"/>
</dbReference>
<evidence type="ECO:0000256" key="1">
    <source>
        <dbReference type="SAM" id="MobiDB-lite"/>
    </source>
</evidence>
<feature type="compositionally biased region" description="Polar residues" evidence="1">
    <location>
        <begin position="212"/>
        <end position="223"/>
    </location>
</feature>
<proteinExistence type="predicted"/>
<accession>A0AA40E735</accession>
<sequence length="370" mass="40875">MPRNILRRELAQALGCVDVERGDSDFSDLESIVSGEPSRVSSLSSAPMDATSGAIDELKALLLFNENLEPLYSIAMSKAGLDRFQRNFKRLLVRYCAALSLEASTPVQAMAARLVRFSAWRVSLQIKDNLVNRSEPEANQEQKSNKAKVLEYLQEVRDCDDVVSGDDESVHDPEDVALQTLESVKSFLVTSNAFSDLCNALRRFLKLDGGRRSSSSPDTQHQSEGVKKDVTTNKSRVSTDQDLDDVSEPQVTANTMDASLVDPEKTLGSRRTLGEDVLLNTKLDTPTVSLHPTRNMVSIVAKAVQYVRNYVSDLCQRSVKTGRVRVSWTCRCGDRLRTEAPKAQHQLAVAFATQAAGANFQQCDIANQFI</sequence>